<name>A0A917H5T2_9MICC</name>
<reference evidence="2" key="1">
    <citation type="journal article" date="2014" name="Int. J. Syst. Evol. Microbiol.">
        <title>Complete genome sequence of Corynebacterium casei LMG S-19264T (=DSM 44701T), isolated from a smear-ripened cheese.</title>
        <authorList>
            <consortium name="US DOE Joint Genome Institute (JGI-PGF)"/>
            <person name="Walter F."/>
            <person name="Albersmeier A."/>
            <person name="Kalinowski J."/>
            <person name="Ruckert C."/>
        </authorList>
    </citation>
    <scope>NUCLEOTIDE SEQUENCE</scope>
    <source>
        <strain evidence="2">CGMCC 1.12187</strain>
    </source>
</reference>
<organism evidence="2 3">
    <name type="scientific">Kocuria dechangensis</name>
    <dbReference type="NCBI Taxonomy" id="1176249"/>
    <lineage>
        <taxon>Bacteria</taxon>
        <taxon>Bacillati</taxon>
        <taxon>Actinomycetota</taxon>
        <taxon>Actinomycetes</taxon>
        <taxon>Micrococcales</taxon>
        <taxon>Micrococcaceae</taxon>
        <taxon>Kocuria</taxon>
    </lineage>
</organism>
<accession>A0A917H5T2</accession>
<feature type="compositionally biased region" description="Polar residues" evidence="1">
    <location>
        <begin position="39"/>
        <end position="53"/>
    </location>
</feature>
<dbReference type="RefSeq" id="WP_188539505.1">
    <property type="nucleotide sequence ID" value="NZ_BMEQ01000027.1"/>
</dbReference>
<evidence type="ECO:0000313" key="3">
    <source>
        <dbReference type="Proteomes" id="UP000638848"/>
    </source>
</evidence>
<gene>
    <name evidence="2" type="ORF">GCM10011374_34660</name>
</gene>
<dbReference type="AlphaFoldDB" id="A0A917H5T2"/>
<comment type="caution">
    <text evidence="2">The sequence shown here is derived from an EMBL/GenBank/DDBJ whole genome shotgun (WGS) entry which is preliminary data.</text>
</comment>
<dbReference type="EMBL" id="BMEQ01000027">
    <property type="protein sequence ID" value="GGG67452.1"/>
    <property type="molecule type" value="Genomic_DNA"/>
</dbReference>
<sequence>MTTPTSIPPSTTPLAQPAFREIEGTDRGVPAPPLEQPRHNTSPVGNLGSSLSRWSPVRERPEDDEAVITAVLATVIHRSVRERPEDDEVIPTYTSEPACRSVR</sequence>
<proteinExistence type="predicted"/>
<dbReference type="Proteomes" id="UP000638848">
    <property type="component" value="Unassembled WGS sequence"/>
</dbReference>
<reference evidence="2" key="2">
    <citation type="submission" date="2020-09" db="EMBL/GenBank/DDBJ databases">
        <authorList>
            <person name="Sun Q."/>
            <person name="Zhou Y."/>
        </authorList>
    </citation>
    <scope>NUCLEOTIDE SEQUENCE</scope>
    <source>
        <strain evidence="2">CGMCC 1.12187</strain>
    </source>
</reference>
<feature type="compositionally biased region" description="Pro residues" evidence="1">
    <location>
        <begin position="1"/>
        <end position="11"/>
    </location>
</feature>
<feature type="region of interest" description="Disordered" evidence="1">
    <location>
        <begin position="1"/>
        <end position="63"/>
    </location>
</feature>
<evidence type="ECO:0000256" key="1">
    <source>
        <dbReference type="SAM" id="MobiDB-lite"/>
    </source>
</evidence>
<protein>
    <submittedName>
        <fullName evidence="2">Uncharacterized protein</fullName>
    </submittedName>
</protein>
<keyword evidence="3" id="KW-1185">Reference proteome</keyword>
<evidence type="ECO:0000313" key="2">
    <source>
        <dbReference type="EMBL" id="GGG67452.1"/>
    </source>
</evidence>